<dbReference type="PRINTS" id="PR00259">
    <property type="entry name" value="TMFOUR"/>
</dbReference>
<organism evidence="7 8">
    <name type="scientific">Salmo salar</name>
    <name type="common">Atlantic salmon</name>
    <dbReference type="NCBI Taxonomy" id="8030"/>
    <lineage>
        <taxon>Eukaryota</taxon>
        <taxon>Metazoa</taxon>
        <taxon>Chordata</taxon>
        <taxon>Craniata</taxon>
        <taxon>Vertebrata</taxon>
        <taxon>Euteleostomi</taxon>
        <taxon>Actinopterygii</taxon>
        <taxon>Neopterygii</taxon>
        <taxon>Teleostei</taxon>
        <taxon>Protacanthopterygii</taxon>
        <taxon>Salmoniformes</taxon>
        <taxon>Salmonidae</taxon>
        <taxon>Salmoninae</taxon>
        <taxon>Salmo</taxon>
    </lineage>
</organism>
<keyword evidence="3 6" id="KW-0812">Transmembrane</keyword>
<evidence type="ECO:0000256" key="1">
    <source>
        <dbReference type="ARBA" id="ARBA00004141"/>
    </source>
</evidence>
<protein>
    <submittedName>
        <fullName evidence="8">Tetraspanin-8 isoform X1</fullName>
    </submittedName>
</protein>
<keyword evidence="5 6" id="KW-0472">Membrane</keyword>
<dbReference type="InterPro" id="IPR000301">
    <property type="entry name" value="Tetraspanin_animals"/>
</dbReference>
<comment type="similarity">
    <text evidence="2">Belongs to the tetraspanin (TM4SF) family.</text>
</comment>
<evidence type="ECO:0000256" key="6">
    <source>
        <dbReference type="SAM" id="Phobius"/>
    </source>
</evidence>
<evidence type="ECO:0000313" key="8">
    <source>
        <dbReference type="RefSeq" id="XP_045556172.1"/>
    </source>
</evidence>
<feature type="transmembrane region" description="Helical" evidence="6">
    <location>
        <begin position="50"/>
        <end position="70"/>
    </location>
</feature>
<evidence type="ECO:0000256" key="3">
    <source>
        <dbReference type="ARBA" id="ARBA00022692"/>
    </source>
</evidence>
<evidence type="ECO:0000256" key="4">
    <source>
        <dbReference type="ARBA" id="ARBA00022989"/>
    </source>
</evidence>
<dbReference type="PANTHER" id="PTHR19282:SF380">
    <property type="entry name" value="TETRASPANIN-8"/>
    <property type="match status" value="1"/>
</dbReference>
<sequence>MAVNKCIKYLLFLFNLMYWISGCIILGVSIYLKVSMNGNVIMDEEVPIDLLIAAGVIIMVLGILGCCGDIKENRCMLILFFIGLLHIFILLLIAGILGVVREKVVLEDGRLTEQLPPEDEKYEVKTRMCKNAGGRKGYSTPCVKISKKIVPGTAFSIAVLILFRMSFIMTLYCQIGKRDANTALMQQHVIHLI</sequence>
<reference evidence="8" key="1">
    <citation type="submission" date="2025-08" db="UniProtKB">
        <authorList>
            <consortium name="RefSeq"/>
        </authorList>
    </citation>
    <scope>IDENTIFICATION</scope>
</reference>
<dbReference type="RefSeq" id="XP_045556172.1">
    <property type="nucleotide sequence ID" value="XM_045700216.1"/>
</dbReference>
<feature type="transmembrane region" description="Helical" evidence="6">
    <location>
        <begin position="154"/>
        <end position="175"/>
    </location>
</feature>
<evidence type="ECO:0000313" key="7">
    <source>
        <dbReference type="Proteomes" id="UP001652741"/>
    </source>
</evidence>
<dbReference type="PANTHER" id="PTHR19282">
    <property type="entry name" value="TETRASPANIN"/>
    <property type="match status" value="1"/>
</dbReference>
<accession>A0ABM3DBI9</accession>
<keyword evidence="7" id="KW-1185">Reference proteome</keyword>
<name>A0ABM3DBI9_SALSA</name>
<proteinExistence type="inferred from homology"/>
<keyword evidence="4 6" id="KW-1133">Transmembrane helix</keyword>
<dbReference type="Proteomes" id="UP001652741">
    <property type="component" value="Chromosome ssa17"/>
</dbReference>
<dbReference type="PROSITE" id="PS51257">
    <property type="entry name" value="PROKAR_LIPOPROTEIN"/>
    <property type="match status" value="1"/>
</dbReference>
<dbReference type="Pfam" id="PF00335">
    <property type="entry name" value="Tetraspanin"/>
    <property type="match status" value="1"/>
</dbReference>
<feature type="transmembrane region" description="Helical" evidence="6">
    <location>
        <begin position="77"/>
        <end position="100"/>
    </location>
</feature>
<evidence type="ECO:0000256" key="5">
    <source>
        <dbReference type="ARBA" id="ARBA00023136"/>
    </source>
</evidence>
<comment type="subcellular location">
    <subcellularLocation>
        <location evidence="1">Membrane</location>
        <topology evidence="1">Multi-pass membrane protein</topology>
    </subcellularLocation>
</comment>
<feature type="transmembrane region" description="Helical" evidence="6">
    <location>
        <begin position="9"/>
        <end position="30"/>
    </location>
</feature>
<dbReference type="GeneID" id="106597042"/>
<dbReference type="InterPro" id="IPR018499">
    <property type="entry name" value="Tetraspanin/Peripherin"/>
</dbReference>
<evidence type="ECO:0000256" key="2">
    <source>
        <dbReference type="ARBA" id="ARBA00006840"/>
    </source>
</evidence>
<gene>
    <name evidence="8" type="primary">LOC106597042</name>
</gene>
<dbReference type="PIRSF" id="PIRSF002419">
    <property type="entry name" value="Tetraspanin"/>
    <property type="match status" value="1"/>
</dbReference>